<comment type="subcellular location">
    <subcellularLocation>
        <location evidence="2 10">Nucleus</location>
        <location evidence="2 10">Nucleolus</location>
    </subcellularLocation>
</comment>
<evidence type="ECO:0000256" key="4">
    <source>
        <dbReference type="ARBA" id="ARBA00011192"/>
    </source>
</evidence>
<dbReference type="InterPro" id="IPR053939">
    <property type="entry name" value="UTP25_C"/>
</dbReference>
<comment type="function">
    <text evidence="1 10">DEAD-box RNA helicase-like protein required for pre-18S rRNA processing, specifically at sites A0, A1, and A2.</text>
</comment>
<name>A0A8K0KWU5_9PEZI</name>
<feature type="compositionally biased region" description="Basic and acidic residues" evidence="11">
    <location>
        <begin position="26"/>
        <end position="41"/>
    </location>
</feature>
<evidence type="ECO:0000256" key="2">
    <source>
        <dbReference type="ARBA" id="ARBA00004604"/>
    </source>
</evidence>
<keyword evidence="6 10" id="KW-0690">Ribosome biogenesis</keyword>
<feature type="region of interest" description="Disordered" evidence="11">
    <location>
        <begin position="1"/>
        <end position="170"/>
    </location>
</feature>
<dbReference type="EMBL" id="JAESVG020000009">
    <property type="protein sequence ID" value="KAG8624787.1"/>
    <property type="molecule type" value="Genomic_DNA"/>
</dbReference>
<dbReference type="PANTHER" id="PTHR12933:SF0">
    <property type="entry name" value="U3 SMALL NUCLEOLAR RNA-ASSOCIATED PROTEIN 25 HOMOLOG"/>
    <property type="match status" value="1"/>
</dbReference>
<feature type="compositionally biased region" description="Acidic residues" evidence="11">
    <location>
        <begin position="42"/>
        <end position="60"/>
    </location>
</feature>
<comment type="subunit">
    <text evidence="4 10">Component of the ribosomal small subunit (SSU) processome composed of at least 40 protein subunits and snoRNA U3.</text>
</comment>
<evidence type="ECO:0000313" key="15">
    <source>
        <dbReference type="Proteomes" id="UP000809789"/>
    </source>
</evidence>
<feature type="domain" description="UTP25 C-terminal" evidence="12">
    <location>
        <begin position="525"/>
        <end position="717"/>
    </location>
</feature>
<gene>
    <name evidence="14" type="ORF">KVT40_007854</name>
</gene>
<dbReference type="InterPro" id="IPR010678">
    <property type="entry name" value="UTP25"/>
</dbReference>
<organism evidence="14 15">
    <name type="scientific">Elsinoe batatas</name>
    <dbReference type="NCBI Taxonomy" id="2601811"/>
    <lineage>
        <taxon>Eukaryota</taxon>
        <taxon>Fungi</taxon>
        <taxon>Dikarya</taxon>
        <taxon>Ascomycota</taxon>
        <taxon>Pezizomycotina</taxon>
        <taxon>Dothideomycetes</taxon>
        <taxon>Dothideomycetidae</taxon>
        <taxon>Myriangiales</taxon>
        <taxon>Elsinoaceae</taxon>
        <taxon>Elsinoe</taxon>
    </lineage>
</organism>
<feature type="compositionally biased region" description="Basic and acidic residues" evidence="11">
    <location>
        <begin position="216"/>
        <end position="225"/>
    </location>
</feature>
<dbReference type="PANTHER" id="PTHR12933">
    <property type="entry name" value="ORF PROTEIN-RELATED"/>
    <property type="match status" value="1"/>
</dbReference>
<dbReference type="Pfam" id="PF06862">
    <property type="entry name" value="Utp25_C"/>
    <property type="match status" value="1"/>
</dbReference>
<comment type="caution">
    <text evidence="14">The sequence shown here is derived from an EMBL/GenBank/DDBJ whole genome shotgun (WGS) entry which is preliminary data.</text>
</comment>
<reference evidence="14" key="1">
    <citation type="submission" date="2021-07" db="EMBL/GenBank/DDBJ databases">
        <title>Elsinoe batatas strain:CRI-CJ2 Genome sequencing and assembly.</title>
        <authorList>
            <person name="Huang L."/>
        </authorList>
    </citation>
    <scope>NUCLEOTIDE SEQUENCE</scope>
    <source>
        <strain evidence="14">CRI-CJ2</strain>
    </source>
</reference>
<protein>
    <recommendedName>
        <fullName evidence="5 10">U3 small nucleolar RNA-associated protein 25</fullName>
        <shortName evidence="10">U3 snoRNA-associated protein 25</shortName>
    </recommendedName>
</protein>
<dbReference type="InterPro" id="IPR053940">
    <property type="entry name" value="UTP25_NTPase-like"/>
</dbReference>
<evidence type="ECO:0000256" key="10">
    <source>
        <dbReference type="RuleBase" id="RU365070"/>
    </source>
</evidence>
<keyword evidence="15" id="KW-1185">Reference proteome</keyword>
<feature type="compositionally biased region" description="Acidic residues" evidence="11">
    <location>
        <begin position="135"/>
        <end position="159"/>
    </location>
</feature>
<dbReference type="Proteomes" id="UP000809789">
    <property type="component" value="Unassembled WGS sequence"/>
</dbReference>
<evidence type="ECO:0000256" key="8">
    <source>
        <dbReference type="ARBA" id="ARBA00023242"/>
    </source>
</evidence>
<evidence type="ECO:0000259" key="13">
    <source>
        <dbReference type="Pfam" id="PF22916"/>
    </source>
</evidence>
<keyword evidence="8 10" id="KW-0539">Nucleus</keyword>
<evidence type="ECO:0000256" key="11">
    <source>
        <dbReference type="SAM" id="MobiDB-lite"/>
    </source>
</evidence>
<evidence type="ECO:0000256" key="6">
    <source>
        <dbReference type="ARBA" id="ARBA00022517"/>
    </source>
</evidence>
<evidence type="ECO:0000256" key="7">
    <source>
        <dbReference type="ARBA" id="ARBA00022552"/>
    </source>
</evidence>
<feature type="domain" description="UTP25 NTP hydrolase-like" evidence="13">
    <location>
        <begin position="251"/>
        <end position="508"/>
    </location>
</feature>
<dbReference type="GO" id="GO:0000462">
    <property type="term" value="P:maturation of SSU-rRNA from tricistronic rRNA transcript (SSU-rRNA, 5.8S rRNA, LSU-rRNA)"/>
    <property type="evidence" value="ECO:0007669"/>
    <property type="project" value="TreeGrafter"/>
</dbReference>
<evidence type="ECO:0000256" key="3">
    <source>
        <dbReference type="ARBA" id="ARBA00009223"/>
    </source>
</evidence>
<dbReference type="GO" id="GO:0032040">
    <property type="term" value="C:small-subunit processome"/>
    <property type="evidence" value="ECO:0007669"/>
    <property type="project" value="TreeGrafter"/>
</dbReference>
<accession>A0A8K0KWU5</accession>
<keyword evidence="9 10" id="KW-0687">Ribonucleoprotein</keyword>
<dbReference type="GO" id="GO:0034511">
    <property type="term" value="F:U3 snoRNA binding"/>
    <property type="evidence" value="ECO:0007669"/>
    <property type="project" value="InterPro"/>
</dbReference>
<feature type="compositionally biased region" description="Acidic residues" evidence="11">
    <location>
        <begin position="116"/>
        <end position="125"/>
    </location>
</feature>
<evidence type="ECO:0000313" key="14">
    <source>
        <dbReference type="EMBL" id="KAG8624787.1"/>
    </source>
</evidence>
<proteinExistence type="inferred from homology"/>
<evidence type="ECO:0000256" key="5">
    <source>
        <dbReference type="ARBA" id="ARBA00015422"/>
    </source>
</evidence>
<sequence length="718" mass="80589">MVPKFGNRGRTEKRKPFANGGSKRNGNFEKSEQGRKNVKQEEEFDAEIDDGGDSASDDEEPGKAGPTAYATLLQTLGKTNERNDRPRKRRKLSSSDAERTSGKVNGKAVVEPREIDSEDSDEGESGDQQGSLVGSEDDEEAADEEGLEGGESADEDDVSGDPFTDHFTTDDTLAARIKDADGKKWQSTAMEKNGWKLAWQYPDGSSKGAPRKRYKSSKDLPLKKRLEDPAASLSIPDSIESHEPLSAVFNYQSLLHGGRTPANGQFLRDTTSLHALNHVLKGRDNVIRNNERLAKAGDDVPDDLDVRDQGFTRPKVLILLETREQCYKWVSSILRFFEPDQRENWTRFADAFHSEDHIPEHMPSDYRDIFEGNADNDFRIGIKFTRKTIKFFSAFYQSDILLCSPLGLRRIIASPEPKSRDHDFLSSIEIAILDQTSTMLQQNWSHITFVMSHLNLQPRDSHGADFTRVRPFYLDNHASYLRQTLIYTAHITPEIQSLFSSTSNLAGRLKLSPLYPGTITLPLPAPVRQTFTRYHSPLPSTDPDSRFAFFTATLVPWIVKTASLSPSIPAGILVFIPSYLDFVRVRNFFASSPATENLAFGQVSEYTSVSEQRRARSHFVSGRNRVLLYSGRAHHFHRYRIRGVRRVVWYAVPEDEGFWNEVNGWVGESVVKGEVAEGEAGVRAVFGRWDGLKLERVVGSARVGAMVRGEGGDVFDFV</sequence>
<evidence type="ECO:0000256" key="9">
    <source>
        <dbReference type="ARBA" id="ARBA00023274"/>
    </source>
</evidence>
<dbReference type="OrthoDB" id="10264378at2759"/>
<evidence type="ECO:0000259" key="12">
    <source>
        <dbReference type="Pfam" id="PF06862"/>
    </source>
</evidence>
<feature type="region of interest" description="Disordered" evidence="11">
    <location>
        <begin position="199"/>
        <end position="225"/>
    </location>
</feature>
<dbReference type="Pfam" id="PF22916">
    <property type="entry name" value="UTP25_NTPase-like"/>
    <property type="match status" value="1"/>
</dbReference>
<keyword evidence="7 10" id="KW-0698">rRNA processing</keyword>
<dbReference type="AlphaFoldDB" id="A0A8K0KWU5"/>
<dbReference type="GO" id="GO:0019843">
    <property type="term" value="F:rRNA binding"/>
    <property type="evidence" value="ECO:0007669"/>
    <property type="project" value="TreeGrafter"/>
</dbReference>
<comment type="similarity">
    <text evidence="3 10">Belongs to the UTP25 family.</text>
</comment>
<evidence type="ECO:0000256" key="1">
    <source>
        <dbReference type="ARBA" id="ARBA00002883"/>
    </source>
</evidence>